<protein>
    <recommendedName>
        <fullName evidence="5">DUF262 domain-containing protein</fullName>
    </recommendedName>
</protein>
<evidence type="ECO:0000259" key="1">
    <source>
        <dbReference type="Pfam" id="PF03235"/>
    </source>
</evidence>
<evidence type="ECO:0000313" key="4">
    <source>
        <dbReference type="Proteomes" id="UP000194154"/>
    </source>
</evidence>
<dbReference type="EMBL" id="CP021059">
    <property type="protein sequence ID" value="ARQ06181.1"/>
    <property type="molecule type" value="Genomic_DNA"/>
</dbReference>
<dbReference type="AlphaFoldDB" id="A0A1W7A9A4"/>
<dbReference type="InterPro" id="IPR004919">
    <property type="entry name" value="GmrSD_N"/>
</dbReference>
<dbReference type="Pfam" id="PF03235">
    <property type="entry name" value="GmrSD_N"/>
    <property type="match status" value="1"/>
</dbReference>
<feature type="domain" description="GmrSD restriction endonucleases N-terminal" evidence="1">
    <location>
        <begin position="16"/>
        <end position="237"/>
    </location>
</feature>
<dbReference type="PANTHER" id="PTHR35149:SF2">
    <property type="entry name" value="DUF262 DOMAIN-CONTAINING PROTEIN"/>
    <property type="match status" value="1"/>
</dbReference>
<evidence type="ECO:0000259" key="2">
    <source>
        <dbReference type="Pfam" id="PF07510"/>
    </source>
</evidence>
<proteinExistence type="predicted"/>
<dbReference type="Proteomes" id="UP000194154">
    <property type="component" value="Chromosome"/>
</dbReference>
<organism evidence="3 4">
    <name type="scientific">Macrococcoides canis</name>
    <dbReference type="NCBI Taxonomy" id="1855823"/>
    <lineage>
        <taxon>Bacteria</taxon>
        <taxon>Bacillati</taxon>
        <taxon>Bacillota</taxon>
        <taxon>Bacilli</taxon>
        <taxon>Bacillales</taxon>
        <taxon>Staphylococcaceae</taxon>
        <taxon>Macrococcoides</taxon>
    </lineage>
</organism>
<evidence type="ECO:0008006" key="5">
    <source>
        <dbReference type="Google" id="ProtNLM"/>
    </source>
</evidence>
<dbReference type="GeneID" id="35294672"/>
<keyword evidence="4" id="KW-1185">Reference proteome</keyword>
<name>A0A1W7A9A4_9STAP</name>
<reference evidence="3 4" key="1">
    <citation type="journal article" date="2017" name="Int. J. Syst. Evol. Microbiol.">
        <title>Macrococcus canis sp. nov., a skin bacterium associated with infections in dogs.</title>
        <authorList>
            <person name="Gobeli Brawand S."/>
            <person name="Cotting K."/>
            <person name="Gomez-Sanz E."/>
            <person name="Collaud A."/>
            <person name="Thomann A."/>
            <person name="Brodard I."/>
            <person name="Rodriguez-Campos S."/>
            <person name="Strauss C."/>
            <person name="Perreten V."/>
        </authorList>
    </citation>
    <scope>NUCLEOTIDE SEQUENCE [LARGE SCALE GENOMIC DNA]</scope>
    <source>
        <strain evidence="3 4">KM45013</strain>
    </source>
</reference>
<evidence type="ECO:0000313" key="3">
    <source>
        <dbReference type="EMBL" id="ARQ06181.1"/>
    </source>
</evidence>
<dbReference type="PANTHER" id="PTHR35149">
    <property type="entry name" value="SLL5132 PROTEIN"/>
    <property type="match status" value="1"/>
</dbReference>
<dbReference type="OrthoDB" id="9798761at2"/>
<accession>A0A1W7A9A4</accession>
<feature type="domain" description="GmrSD restriction endonucleases C-terminal" evidence="2">
    <location>
        <begin position="417"/>
        <end position="546"/>
    </location>
</feature>
<dbReference type="KEGG" id="mcak:MCCS_05300"/>
<dbReference type="Pfam" id="PF07510">
    <property type="entry name" value="GmrSD_C"/>
    <property type="match status" value="1"/>
</dbReference>
<sequence length="553" mass="65374">MGIINSTFRKVESYLQEDIFYIPEYQRGYSWEESQLDDLWEDLIQIYNDDEIESHFLGQIVIHKNSKEDKKKYIIDGQQRTSTIIILLDAFRIAFKTFETQDAQYVVDDITSKFIGRFSSTINELRLHLGKSDHDLFRDFIQSSEKMTINNKKLTKSEMRIIEAHKFFTNEIHNFIDEQTKDKKFINLKSLYESLIREMVVMYVETDDINEAFIIFETLNARGKELETSDLLKNHVFRIGGPKINEIQKQWNTMIDNIGKDEPTKFIRYYWNSQNKFIREKDLYKSLRRKVTTPDIALNIVNELAILSEPYVAFNNPKENIYFTNSQLNEKIQEMHILSAKSYYPIILALISSDYDEKDILEVLEAIESLVVRNFVVAGKVANKYENLFARIAFDLSYGKLRNIEDIVKEIRKDIISDDEFKYSFSQFKVKKSPVIRYLLRSINNYFNSETRIINDNSKVHIEHILPKKPSSDWDINSDIHEEYLHRLGNLTLLGEEYNRSATNKGFILKKEIYSSSQIKITHDLINHRSWTIEDIKKRQENLAKIALSIWKK</sequence>
<gene>
    <name evidence="3" type="ORF">MCCS_05300</name>
</gene>
<dbReference type="RefSeq" id="WP_086041867.1">
    <property type="nucleotide sequence ID" value="NZ_CBCRZA010000013.1"/>
</dbReference>
<dbReference type="STRING" id="1855823.MCCS_05300"/>
<dbReference type="InterPro" id="IPR011089">
    <property type="entry name" value="GmrSD_C"/>
</dbReference>